<proteinExistence type="predicted"/>
<feature type="domain" description="Transposase IS30-like HTH" evidence="2">
    <location>
        <begin position="5"/>
        <end position="44"/>
    </location>
</feature>
<dbReference type="EMBL" id="BMAU01021230">
    <property type="protein sequence ID" value="GFY01868.1"/>
    <property type="molecule type" value="Genomic_DNA"/>
</dbReference>
<accession>A0A8X6VBI3</accession>
<evidence type="ECO:0000313" key="3">
    <source>
        <dbReference type="EMBL" id="GFY01868.1"/>
    </source>
</evidence>
<sequence>MGSKKKELSTSERKIIVKMRKDGKSRRDTARSIGRQYSSIQHVIYNFKSTKVYTSKPLLSRPSKLTIREKQSMTSMVKKNPCLSAT</sequence>
<dbReference type="InterPro" id="IPR025246">
    <property type="entry name" value="IS30-like_HTH"/>
</dbReference>
<evidence type="ECO:0000313" key="4">
    <source>
        <dbReference type="Proteomes" id="UP000887159"/>
    </source>
</evidence>
<evidence type="ECO:0000256" key="1">
    <source>
        <dbReference type="ARBA" id="ARBA00004123"/>
    </source>
</evidence>
<dbReference type="InterPro" id="IPR036388">
    <property type="entry name" value="WH-like_DNA-bd_sf"/>
</dbReference>
<evidence type="ECO:0000259" key="2">
    <source>
        <dbReference type="Pfam" id="PF13936"/>
    </source>
</evidence>
<gene>
    <name evidence="3" type="ORF">TNCV_1468561</name>
</gene>
<dbReference type="InterPro" id="IPR009057">
    <property type="entry name" value="Homeodomain-like_sf"/>
</dbReference>
<dbReference type="GO" id="GO:0005634">
    <property type="term" value="C:nucleus"/>
    <property type="evidence" value="ECO:0007669"/>
    <property type="project" value="UniProtKB-SubCell"/>
</dbReference>
<comment type="subcellular location">
    <subcellularLocation>
        <location evidence="1">Nucleus</location>
    </subcellularLocation>
</comment>
<dbReference type="Pfam" id="PF13936">
    <property type="entry name" value="HTH_38"/>
    <property type="match status" value="1"/>
</dbReference>
<dbReference type="Gene3D" id="1.10.10.10">
    <property type="entry name" value="Winged helix-like DNA-binding domain superfamily/Winged helix DNA-binding domain"/>
    <property type="match status" value="1"/>
</dbReference>
<comment type="caution">
    <text evidence="3">The sequence shown here is derived from an EMBL/GenBank/DDBJ whole genome shotgun (WGS) entry which is preliminary data.</text>
</comment>
<name>A0A8X6VBI3_TRICX</name>
<keyword evidence="4" id="KW-1185">Reference proteome</keyword>
<protein>
    <recommendedName>
        <fullName evidence="2">Transposase IS30-like HTH domain-containing protein</fullName>
    </recommendedName>
</protein>
<organism evidence="3 4">
    <name type="scientific">Trichonephila clavipes</name>
    <name type="common">Golden silk orbweaver</name>
    <name type="synonym">Nephila clavipes</name>
    <dbReference type="NCBI Taxonomy" id="2585209"/>
    <lineage>
        <taxon>Eukaryota</taxon>
        <taxon>Metazoa</taxon>
        <taxon>Ecdysozoa</taxon>
        <taxon>Arthropoda</taxon>
        <taxon>Chelicerata</taxon>
        <taxon>Arachnida</taxon>
        <taxon>Araneae</taxon>
        <taxon>Araneomorphae</taxon>
        <taxon>Entelegynae</taxon>
        <taxon>Araneoidea</taxon>
        <taxon>Nephilidae</taxon>
        <taxon>Trichonephila</taxon>
    </lineage>
</organism>
<dbReference type="Proteomes" id="UP000887159">
    <property type="component" value="Unassembled WGS sequence"/>
</dbReference>
<dbReference type="AlphaFoldDB" id="A0A8X6VBI3"/>
<dbReference type="SUPFAM" id="SSF46689">
    <property type="entry name" value="Homeodomain-like"/>
    <property type="match status" value="1"/>
</dbReference>
<reference evidence="3" key="1">
    <citation type="submission" date="2020-08" db="EMBL/GenBank/DDBJ databases">
        <title>Multicomponent nature underlies the extraordinary mechanical properties of spider dragline silk.</title>
        <authorList>
            <person name="Kono N."/>
            <person name="Nakamura H."/>
            <person name="Mori M."/>
            <person name="Yoshida Y."/>
            <person name="Ohtoshi R."/>
            <person name="Malay A.D."/>
            <person name="Moran D.A.P."/>
            <person name="Tomita M."/>
            <person name="Numata K."/>
            <person name="Arakawa K."/>
        </authorList>
    </citation>
    <scope>NUCLEOTIDE SEQUENCE</scope>
</reference>